<dbReference type="Proteomes" id="UP000199382">
    <property type="component" value="Unassembled WGS sequence"/>
</dbReference>
<proteinExistence type="predicted"/>
<sequence>MEHNYSIATMSVIDGPANGIGNRLLALFDLEVAGLRISNCLLVQNADGLALAKGPTGKNHKGNLIRAQFISPEVVRAVTRRAASAYTALTGRDLEDEC</sequence>
<dbReference type="EMBL" id="FNEK01000109">
    <property type="protein sequence ID" value="SDL72199.1"/>
    <property type="molecule type" value="Genomic_DNA"/>
</dbReference>
<organism evidence="1 2">
    <name type="scientific">Aliiruegeria lutimaris</name>
    <dbReference type="NCBI Taxonomy" id="571298"/>
    <lineage>
        <taxon>Bacteria</taxon>
        <taxon>Pseudomonadati</taxon>
        <taxon>Pseudomonadota</taxon>
        <taxon>Alphaproteobacteria</taxon>
        <taxon>Rhodobacterales</taxon>
        <taxon>Roseobacteraceae</taxon>
        <taxon>Aliiruegeria</taxon>
    </lineage>
</organism>
<evidence type="ECO:0000313" key="2">
    <source>
        <dbReference type="Proteomes" id="UP000199382"/>
    </source>
</evidence>
<dbReference type="AlphaFoldDB" id="A0A1G9MDC0"/>
<accession>A0A1G9MDC0</accession>
<keyword evidence="2" id="KW-1185">Reference proteome</keyword>
<evidence type="ECO:0000313" key="1">
    <source>
        <dbReference type="EMBL" id="SDL72199.1"/>
    </source>
</evidence>
<name>A0A1G9MDC0_9RHOB</name>
<reference evidence="1 2" key="1">
    <citation type="submission" date="2016-10" db="EMBL/GenBank/DDBJ databases">
        <authorList>
            <person name="de Groot N.N."/>
        </authorList>
    </citation>
    <scope>NUCLEOTIDE SEQUENCE [LARGE SCALE GENOMIC DNA]</scope>
    <source>
        <strain evidence="1 2">DSM 25294</strain>
    </source>
</reference>
<dbReference type="OrthoDB" id="7775353at2"/>
<protein>
    <submittedName>
        <fullName evidence="1">Uncharacterized protein</fullName>
    </submittedName>
</protein>
<gene>
    <name evidence="1" type="ORF">SAMN04488026_11091</name>
</gene>
<dbReference type="RefSeq" id="WP_093164343.1">
    <property type="nucleotide sequence ID" value="NZ_FNEK01000109.1"/>
</dbReference>